<proteinExistence type="predicted"/>
<organism evidence="1 2">
    <name type="scientific">Corynebacterium felinum</name>
    <dbReference type="NCBI Taxonomy" id="131318"/>
    <lineage>
        <taxon>Bacteria</taxon>
        <taxon>Bacillati</taxon>
        <taxon>Actinomycetota</taxon>
        <taxon>Actinomycetes</taxon>
        <taxon>Mycobacteriales</taxon>
        <taxon>Corynebacteriaceae</taxon>
        <taxon>Corynebacterium</taxon>
    </lineage>
</organism>
<reference evidence="1 2" key="1">
    <citation type="submission" date="2023-07" db="EMBL/GenBank/DDBJ databases">
        <title>Sequencing the genomes of 1000 actinobacteria strains.</title>
        <authorList>
            <person name="Klenk H.-P."/>
        </authorList>
    </citation>
    <scope>NUCLEOTIDE SEQUENCE [LARGE SCALE GENOMIC DNA]</scope>
    <source>
        <strain evidence="1 2">DSM 44508</strain>
    </source>
</reference>
<evidence type="ECO:0000313" key="1">
    <source>
        <dbReference type="EMBL" id="MDR7354367.1"/>
    </source>
</evidence>
<comment type="caution">
    <text evidence="1">The sequence shown here is derived from an EMBL/GenBank/DDBJ whole genome shotgun (WGS) entry which is preliminary data.</text>
</comment>
<name>A0ABU2B6X7_9CORY</name>
<accession>A0ABU2B6X7</accession>
<dbReference type="Proteomes" id="UP001183619">
    <property type="component" value="Unassembled WGS sequence"/>
</dbReference>
<dbReference type="RefSeq" id="WP_277103451.1">
    <property type="nucleotide sequence ID" value="NZ_CP047209.1"/>
</dbReference>
<gene>
    <name evidence="1" type="ORF">J2S37_000905</name>
</gene>
<evidence type="ECO:0000313" key="2">
    <source>
        <dbReference type="Proteomes" id="UP001183619"/>
    </source>
</evidence>
<dbReference type="EMBL" id="JAVDYF010000001">
    <property type="protein sequence ID" value="MDR7354367.1"/>
    <property type="molecule type" value="Genomic_DNA"/>
</dbReference>
<protein>
    <submittedName>
        <fullName evidence="1">Uncharacterized protein</fullName>
    </submittedName>
</protein>
<sequence>MEFDAAATEIAEKYGLPTPVPSRWIEMSDELFETYIRGIQKIIDDPDSTGWDIENIIAAVNEHAKTRHKHLFDVVLGYYYTVKDHGPRSQIYYTLKKIGGSSKATVDKFLEIYNTDHDTLKHYFMTFFAEKGTQKHWDAIANSADCEEDIRLLKILADSKKRQLTKHNVNPWIPELKKGK</sequence>
<keyword evidence="2" id="KW-1185">Reference proteome</keyword>